<sequence length="318" mass="34819">MMADAIVIKDLHKSYGNTKALSGLSMNVAEGTVCGLIGPNGAGKSTTIRILLGLAAKDKGTVMLFGEEVVFGKELPSKRRIAYLPQDPVFPEKHTGEEILDLVGKLYGMDPRTLAFRQNMLLREFGLQTARKKNVAAYSRGMKQRLGLATCFLPEPDLLILDEPVSALDPEGRVEVFNILQELKGKSTVLFSSHILDDVQRVSDTLVMLKEGRKVVEGPVDDVLRKFAPERIRVRVRVEDTEKAMALASELPWAIGVSTDAGLGRGGEPGVLYLEVSPDNMEVALEETLPRLINGGIKVTEFGRVKADLESVFMKINT</sequence>
<organism evidence="6">
    <name type="scientific">Candidatus Fermentithermobacillus carboniphilus</name>
    <dbReference type="NCBI Taxonomy" id="3085328"/>
    <lineage>
        <taxon>Bacteria</taxon>
        <taxon>Bacillati</taxon>
        <taxon>Bacillota</taxon>
        <taxon>Candidatus Fermentithermobacillia</taxon>
        <taxon>Candidatus Fermentithermobacillales</taxon>
        <taxon>Candidatus Fermentithermobacillaceae</taxon>
        <taxon>Candidatus Fermentithermobacillus</taxon>
    </lineage>
</organism>
<dbReference type="SMART" id="SM00382">
    <property type="entry name" value="AAA"/>
    <property type="match status" value="1"/>
</dbReference>
<dbReference type="SUPFAM" id="SSF52540">
    <property type="entry name" value="P-loop containing nucleoside triphosphate hydrolases"/>
    <property type="match status" value="1"/>
</dbReference>
<reference evidence="6" key="2">
    <citation type="journal article" date="2023" name="Biology">
        <title>Prokaryotic Life Associated with Coal-Fire Gas Vents Revealed by Metagenomics.</title>
        <authorList>
            <person name="Kadnikov V.V."/>
            <person name="Mardanov A.V."/>
            <person name="Beletsky A.V."/>
            <person name="Karnachuk O.V."/>
            <person name="Ravin N.V."/>
        </authorList>
    </citation>
    <scope>NUCLEOTIDE SEQUENCE</scope>
    <source>
        <strain evidence="6">Bu02</strain>
    </source>
</reference>
<reference evidence="6" key="1">
    <citation type="submission" date="2020-10" db="EMBL/GenBank/DDBJ databases">
        <authorList>
            <person name="Kadnikov V."/>
            <person name="Beletsky A.V."/>
            <person name="Mardanov A.V."/>
            <person name="Karnachuk O.V."/>
            <person name="Ravin N.V."/>
        </authorList>
    </citation>
    <scope>NUCLEOTIDE SEQUENCE</scope>
    <source>
        <strain evidence="6">Bu02</strain>
    </source>
</reference>
<dbReference type="AlphaFoldDB" id="A0AAT9LHV4"/>
<dbReference type="InterPro" id="IPR027417">
    <property type="entry name" value="P-loop_NTPase"/>
</dbReference>
<evidence type="ECO:0000259" key="5">
    <source>
        <dbReference type="PROSITE" id="PS50893"/>
    </source>
</evidence>
<dbReference type="PANTHER" id="PTHR43335">
    <property type="entry name" value="ABC TRANSPORTER, ATP-BINDING PROTEIN"/>
    <property type="match status" value="1"/>
</dbReference>
<dbReference type="InterPro" id="IPR003439">
    <property type="entry name" value="ABC_transporter-like_ATP-bd"/>
</dbReference>
<accession>A0AAT9LHV4</accession>
<dbReference type="KEGG" id="fcz:IMF26_04990"/>
<name>A0AAT9LHV4_9FIRM</name>
<gene>
    <name evidence="6" type="ORF">IMF26_04990</name>
</gene>
<dbReference type="InterPro" id="IPR003593">
    <property type="entry name" value="AAA+_ATPase"/>
</dbReference>
<dbReference type="EMBL" id="CP062796">
    <property type="protein sequence ID" value="QUL99405.1"/>
    <property type="molecule type" value="Genomic_DNA"/>
</dbReference>
<dbReference type="PANTHER" id="PTHR43335:SF4">
    <property type="entry name" value="ABC TRANSPORTER, ATP-BINDING PROTEIN"/>
    <property type="match status" value="1"/>
</dbReference>
<evidence type="ECO:0000256" key="3">
    <source>
        <dbReference type="ARBA" id="ARBA00022741"/>
    </source>
</evidence>
<evidence type="ECO:0000256" key="4">
    <source>
        <dbReference type="ARBA" id="ARBA00022840"/>
    </source>
</evidence>
<keyword evidence="2" id="KW-0813">Transport</keyword>
<keyword evidence="3" id="KW-0547">Nucleotide-binding</keyword>
<dbReference type="Gene3D" id="3.40.50.300">
    <property type="entry name" value="P-loop containing nucleotide triphosphate hydrolases"/>
    <property type="match status" value="1"/>
</dbReference>
<evidence type="ECO:0000256" key="2">
    <source>
        <dbReference type="ARBA" id="ARBA00022448"/>
    </source>
</evidence>
<keyword evidence="4 6" id="KW-0067">ATP-binding</keyword>
<dbReference type="PROSITE" id="PS50893">
    <property type="entry name" value="ABC_TRANSPORTER_2"/>
    <property type="match status" value="1"/>
</dbReference>
<protein>
    <submittedName>
        <fullName evidence="6">ABC transporter ATP-binding protein</fullName>
    </submittedName>
</protein>
<comment type="similarity">
    <text evidence="1">Belongs to the ABC transporter superfamily.</text>
</comment>
<proteinExistence type="inferred from homology"/>
<evidence type="ECO:0000313" key="6">
    <source>
        <dbReference type="EMBL" id="QUL99405.1"/>
    </source>
</evidence>
<dbReference type="GO" id="GO:0016887">
    <property type="term" value="F:ATP hydrolysis activity"/>
    <property type="evidence" value="ECO:0007669"/>
    <property type="project" value="InterPro"/>
</dbReference>
<dbReference type="CDD" id="cd03230">
    <property type="entry name" value="ABC_DR_subfamily_A"/>
    <property type="match status" value="1"/>
</dbReference>
<dbReference type="Pfam" id="PF00005">
    <property type="entry name" value="ABC_tran"/>
    <property type="match status" value="1"/>
</dbReference>
<feature type="domain" description="ABC transporter" evidence="5">
    <location>
        <begin position="6"/>
        <end position="236"/>
    </location>
</feature>
<evidence type="ECO:0000256" key="1">
    <source>
        <dbReference type="ARBA" id="ARBA00005417"/>
    </source>
</evidence>
<dbReference type="GO" id="GO:0005524">
    <property type="term" value="F:ATP binding"/>
    <property type="evidence" value="ECO:0007669"/>
    <property type="project" value="UniProtKB-KW"/>
</dbReference>